<dbReference type="KEGG" id="mcan:MCAN360_0324"/>
<dbReference type="InterPro" id="IPR039518">
    <property type="entry name" value="WhiA_LAGLIDADG_dom"/>
</dbReference>
<evidence type="ECO:0000313" key="8">
    <source>
        <dbReference type="Proteomes" id="UP000031641"/>
    </source>
</evidence>
<dbReference type="HAMAP" id="MF_01420">
    <property type="entry name" value="HTH_type_WhiA"/>
    <property type="match status" value="1"/>
</dbReference>
<proteinExistence type="inferred from homology"/>
<reference evidence="8" key="1">
    <citation type="journal article" date="2014" name="Genome Announc.">
        <title>Complete Genome Sequence of Mycoplasma canadense Strain HAZ 360_1 from Bovine Mastitic Milk in Japan.</title>
        <authorList>
            <person name="Hata E."/>
        </authorList>
    </citation>
    <scope>NUCLEOTIDE SEQUENCE [LARGE SCALE GENOMIC DNA]</scope>
    <source>
        <strain evidence="8">HAZ360_1</strain>
    </source>
</reference>
<name>A0A077L6V2_9BACT</name>
<dbReference type="InterPro" id="IPR003802">
    <property type="entry name" value="Sporulation_regulator_WhiA"/>
</dbReference>
<gene>
    <name evidence="4" type="primary">whiA</name>
    <name evidence="7" type="ORF">MCAN360_0324</name>
</gene>
<sequence>MRFLFLNIKKYANIIKHRTMENKTFTSQIKEELISRNFKKQDKLNLLSGFLATAKYENKYAKLIFNNKLLLEFLKNILVEFNIQFKQERKNNILINIEKFENTKLKFERDYFSGIFLSSGSISNFKSLSNHLELKFYDFEKAIECLNTLNKYNLEFKLLKRQNHFLIYVKKIEHICDFLKAIEAINSYYQLEEYKIERDYYNNINRITNFDIYNQQRIANANIQFLENYEFIVKNKLNIFFTKDEMKFFKIKKNNLDSSLMDLVKLIAKLNIKKSRSSLNHSLIKLKNIVNKYKIKKN</sequence>
<accession>A0A077L6V2</accession>
<dbReference type="EMBL" id="AP014631">
    <property type="protein sequence ID" value="BAP39521.1"/>
    <property type="molecule type" value="Genomic_DNA"/>
</dbReference>
<dbReference type="PANTHER" id="PTHR37307">
    <property type="entry name" value="CELL DIVISION PROTEIN WHIA-RELATED"/>
    <property type="match status" value="1"/>
</dbReference>
<evidence type="ECO:0000256" key="4">
    <source>
        <dbReference type="HAMAP-Rule" id="MF_01420"/>
    </source>
</evidence>
<evidence type="ECO:0000259" key="5">
    <source>
        <dbReference type="Pfam" id="PF02650"/>
    </source>
</evidence>
<evidence type="ECO:0000259" key="6">
    <source>
        <dbReference type="Pfam" id="PF14527"/>
    </source>
</evidence>
<dbReference type="InterPro" id="IPR023054">
    <property type="entry name" value="Sporulation_regulator_WhiA_C"/>
</dbReference>
<dbReference type="SUPFAM" id="SSF55608">
    <property type="entry name" value="Homing endonucleases"/>
    <property type="match status" value="1"/>
</dbReference>
<dbReference type="GO" id="GO:0003677">
    <property type="term" value="F:DNA binding"/>
    <property type="evidence" value="ECO:0007669"/>
    <property type="project" value="UniProtKB-UniRule"/>
</dbReference>
<evidence type="ECO:0000256" key="2">
    <source>
        <dbReference type="ARBA" id="ARBA00023125"/>
    </source>
</evidence>
<comment type="function">
    <text evidence="4">Involved in cell division and chromosome segregation.</text>
</comment>
<dbReference type="GO" id="GO:0051301">
    <property type="term" value="P:cell division"/>
    <property type="evidence" value="ECO:0007669"/>
    <property type="project" value="UniProtKB-UniRule"/>
</dbReference>
<organism evidence="7 8">
    <name type="scientific">Metamycoplasma canadense</name>
    <dbReference type="NCBI Taxonomy" id="29554"/>
    <lineage>
        <taxon>Bacteria</taxon>
        <taxon>Bacillati</taxon>
        <taxon>Mycoplasmatota</taxon>
        <taxon>Mycoplasmoidales</taxon>
        <taxon>Metamycoplasmataceae</taxon>
        <taxon>Metamycoplasma</taxon>
    </lineage>
</organism>
<keyword evidence="1 4" id="KW-0132">Cell division</keyword>
<comment type="similarity">
    <text evidence="4">Belongs to the WhiA family.</text>
</comment>
<dbReference type="Pfam" id="PF14527">
    <property type="entry name" value="LAGLIDADG_WhiA"/>
    <property type="match status" value="1"/>
</dbReference>
<evidence type="ECO:0000256" key="1">
    <source>
        <dbReference type="ARBA" id="ARBA00022618"/>
    </source>
</evidence>
<feature type="domain" description="WhiA LAGLIDADG-like" evidence="6">
    <location>
        <begin position="109"/>
        <end position="199"/>
    </location>
</feature>
<dbReference type="AlphaFoldDB" id="A0A077L6V2"/>
<keyword evidence="3 4" id="KW-0131">Cell cycle</keyword>
<dbReference type="PANTHER" id="PTHR37307:SF1">
    <property type="entry name" value="CELL DIVISION PROTEIN WHIA-RELATED"/>
    <property type="match status" value="1"/>
</dbReference>
<evidence type="ECO:0000313" key="7">
    <source>
        <dbReference type="EMBL" id="BAP39521.1"/>
    </source>
</evidence>
<dbReference type="NCBIfam" id="TIGR00647">
    <property type="entry name" value="DNA_bind_WhiA"/>
    <property type="match status" value="1"/>
</dbReference>
<dbReference type="Gene3D" id="3.10.28.10">
    <property type="entry name" value="Homing endonucleases"/>
    <property type="match status" value="1"/>
</dbReference>
<keyword evidence="2 4" id="KW-0238">DNA-binding</keyword>
<dbReference type="GO" id="GO:0043937">
    <property type="term" value="P:regulation of sporulation"/>
    <property type="evidence" value="ECO:0007669"/>
    <property type="project" value="InterPro"/>
</dbReference>
<dbReference type="HOGENOM" id="CLU_053282_1_0_14"/>
<dbReference type="STRING" id="29554.MCAN360_0324"/>
<evidence type="ECO:0000256" key="3">
    <source>
        <dbReference type="ARBA" id="ARBA00023306"/>
    </source>
</evidence>
<dbReference type="InterPro" id="IPR027434">
    <property type="entry name" value="Homing_endonucl"/>
</dbReference>
<feature type="domain" description="Sporulation regulator WhiA C-terminal" evidence="5">
    <location>
        <begin position="204"/>
        <end position="289"/>
    </location>
</feature>
<dbReference type="Pfam" id="PF02650">
    <property type="entry name" value="HTH_WhiA"/>
    <property type="match status" value="1"/>
</dbReference>
<protein>
    <recommendedName>
        <fullName evidence="4">Probable cell division protein WhiA</fullName>
    </recommendedName>
</protein>
<dbReference type="Proteomes" id="UP000031641">
    <property type="component" value="Chromosome"/>
</dbReference>
<keyword evidence="8" id="KW-1185">Reference proteome</keyword>